<comment type="caution">
    <text evidence="5">The sequence shown here is derived from an EMBL/GenBank/DDBJ whole genome shotgun (WGS) entry which is preliminary data.</text>
</comment>
<dbReference type="InterPro" id="IPR050090">
    <property type="entry name" value="Tyrosine_recombinase_XerCD"/>
</dbReference>
<dbReference type="EMBL" id="BAABHQ010000023">
    <property type="protein sequence ID" value="GAA4893117.1"/>
    <property type="molecule type" value="Genomic_DNA"/>
</dbReference>
<name>A0ABP9F545_9PSEU</name>
<dbReference type="Gene3D" id="1.10.150.130">
    <property type="match status" value="1"/>
</dbReference>
<comment type="similarity">
    <text evidence="1">Belongs to the 'phage' integrase family.</text>
</comment>
<dbReference type="PANTHER" id="PTHR30349">
    <property type="entry name" value="PHAGE INTEGRASE-RELATED"/>
    <property type="match status" value="1"/>
</dbReference>
<dbReference type="PROSITE" id="PS51898">
    <property type="entry name" value="TYR_RECOMBINASE"/>
    <property type="match status" value="1"/>
</dbReference>
<dbReference type="InterPro" id="IPR011010">
    <property type="entry name" value="DNA_brk_join_enz"/>
</dbReference>
<accession>A0ABP9F545</accession>
<dbReference type="Proteomes" id="UP001500457">
    <property type="component" value="Unassembled WGS sequence"/>
</dbReference>
<dbReference type="InterPro" id="IPR013762">
    <property type="entry name" value="Integrase-like_cat_sf"/>
</dbReference>
<dbReference type="PANTHER" id="PTHR30349:SF64">
    <property type="entry name" value="PROPHAGE INTEGRASE INTD-RELATED"/>
    <property type="match status" value="1"/>
</dbReference>
<keyword evidence="2" id="KW-0238">DNA-binding</keyword>
<dbReference type="InterPro" id="IPR002104">
    <property type="entry name" value="Integrase_catalytic"/>
</dbReference>
<evidence type="ECO:0000256" key="1">
    <source>
        <dbReference type="ARBA" id="ARBA00008857"/>
    </source>
</evidence>
<sequence length="408" mass="45435">MARPPLPLGTPGTISVAEEEPGSWVARCRFRDHDGVTRRLRKHGPSKTAAKAALHELIQQRQRGKTGQGAVLTPASRFREAAVLYLAKVDRKREDSTHALYAYHLDRTVLPALGALQLRECTVARLDAFLEALEPRYAPSTRRTLRSIVSGVLQIGVLHEALPANPVRELDRIEQPKGQAKKKPRGLTVDERQALLDWFDHTSEDVRVRRLQRVARAAELPELVRFSLGTGLRIGEALAVRRLDVNLDGVPVRGQEGPLRVPVVTIAGNVTWVKGKGLVRHDGKSEAALRVIPLPRFAADLLRERLGQPGEDGWPLFPAAGRDGRITYRWPSNVRRTLRSVRDEVGLDWMTPHTWRRTYATILDDEITFTDRMKADLMGQADFLKNTYVSRGELHAGAAVLLDAALAA</sequence>
<gene>
    <name evidence="5" type="ORF">GCM10023203_53990</name>
</gene>
<evidence type="ECO:0000256" key="3">
    <source>
        <dbReference type="ARBA" id="ARBA00023172"/>
    </source>
</evidence>
<dbReference type="SUPFAM" id="SSF56349">
    <property type="entry name" value="DNA breaking-rejoining enzymes"/>
    <property type="match status" value="1"/>
</dbReference>
<protein>
    <submittedName>
        <fullName evidence="5">Site-specific integrase</fullName>
    </submittedName>
</protein>
<feature type="domain" description="Tyr recombinase" evidence="4">
    <location>
        <begin position="182"/>
        <end position="401"/>
    </location>
</feature>
<dbReference type="InterPro" id="IPR010998">
    <property type="entry name" value="Integrase_recombinase_N"/>
</dbReference>
<proteinExistence type="inferred from homology"/>
<dbReference type="Gene3D" id="1.10.443.10">
    <property type="entry name" value="Intergrase catalytic core"/>
    <property type="match status" value="1"/>
</dbReference>
<evidence type="ECO:0000259" key="4">
    <source>
        <dbReference type="PROSITE" id="PS51898"/>
    </source>
</evidence>
<organism evidence="5 6">
    <name type="scientific">Actinomycetospora straminea</name>
    <dbReference type="NCBI Taxonomy" id="663607"/>
    <lineage>
        <taxon>Bacteria</taxon>
        <taxon>Bacillati</taxon>
        <taxon>Actinomycetota</taxon>
        <taxon>Actinomycetes</taxon>
        <taxon>Pseudonocardiales</taxon>
        <taxon>Pseudonocardiaceae</taxon>
        <taxon>Actinomycetospora</taxon>
    </lineage>
</organism>
<keyword evidence="6" id="KW-1185">Reference proteome</keyword>
<dbReference type="Pfam" id="PF22022">
    <property type="entry name" value="Phage_int_M"/>
    <property type="match status" value="1"/>
</dbReference>
<dbReference type="RefSeq" id="WP_274234675.1">
    <property type="nucleotide sequence ID" value="NZ_BAABHQ010000023.1"/>
</dbReference>
<dbReference type="InterPro" id="IPR053876">
    <property type="entry name" value="Phage_int_M"/>
</dbReference>
<evidence type="ECO:0000256" key="2">
    <source>
        <dbReference type="ARBA" id="ARBA00023125"/>
    </source>
</evidence>
<evidence type="ECO:0000313" key="6">
    <source>
        <dbReference type="Proteomes" id="UP001500457"/>
    </source>
</evidence>
<evidence type="ECO:0000313" key="5">
    <source>
        <dbReference type="EMBL" id="GAA4893117.1"/>
    </source>
</evidence>
<keyword evidence="3" id="KW-0233">DNA recombination</keyword>
<reference evidence="6" key="1">
    <citation type="journal article" date="2019" name="Int. J. Syst. Evol. Microbiol.">
        <title>The Global Catalogue of Microorganisms (GCM) 10K type strain sequencing project: providing services to taxonomists for standard genome sequencing and annotation.</title>
        <authorList>
            <consortium name="The Broad Institute Genomics Platform"/>
            <consortium name="The Broad Institute Genome Sequencing Center for Infectious Disease"/>
            <person name="Wu L."/>
            <person name="Ma J."/>
        </authorList>
    </citation>
    <scope>NUCLEOTIDE SEQUENCE [LARGE SCALE GENOMIC DNA]</scope>
    <source>
        <strain evidence="6">JCM 17983</strain>
    </source>
</reference>